<dbReference type="HOGENOM" id="CLU_122359_0_0_11"/>
<dbReference type="AlphaFoldDB" id="E3JAP9"/>
<dbReference type="EMBL" id="CP002299">
    <property type="protein sequence ID" value="ADP82241.1"/>
    <property type="molecule type" value="Genomic_DNA"/>
</dbReference>
<gene>
    <name evidence="1" type="ordered locus">FraEuI1c_4242</name>
</gene>
<dbReference type="KEGG" id="fri:FraEuI1c_4242"/>
<accession>E3JAP9</accession>
<dbReference type="CDD" id="cd07812">
    <property type="entry name" value="SRPBCC"/>
    <property type="match status" value="1"/>
</dbReference>
<dbReference type="RefSeq" id="WP_013425359.1">
    <property type="nucleotide sequence ID" value="NC_014666.1"/>
</dbReference>
<name>E3JAP9_PSEI1</name>
<reference evidence="1 2" key="1">
    <citation type="submission" date="2010-10" db="EMBL/GenBank/DDBJ databases">
        <title>Complete sequence of Frankia sp. EuI1c.</title>
        <authorList>
            <consortium name="US DOE Joint Genome Institute"/>
            <person name="Lucas S."/>
            <person name="Copeland A."/>
            <person name="Lapidus A."/>
            <person name="Cheng J.-F."/>
            <person name="Bruce D."/>
            <person name="Goodwin L."/>
            <person name="Pitluck S."/>
            <person name="Chertkov O."/>
            <person name="Detter J.C."/>
            <person name="Han C."/>
            <person name="Tapia R."/>
            <person name="Land M."/>
            <person name="Hauser L."/>
            <person name="Jeffries C."/>
            <person name="Kyrpides N."/>
            <person name="Ivanova N."/>
            <person name="Mikhailova N."/>
            <person name="Beauchemin N."/>
            <person name="Sen A."/>
            <person name="Sur S.A."/>
            <person name="Gtari M."/>
            <person name="Wall L."/>
            <person name="Tisa L."/>
            <person name="Woyke T."/>
        </authorList>
    </citation>
    <scope>NUCLEOTIDE SEQUENCE [LARGE SCALE GENOMIC DNA]</scope>
    <source>
        <strain evidence="2">DSM 45817 / CECT 9037 / EuI1c</strain>
    </source>
</reference>
<protein>
    <submittedName>
        <fullName evidence="1">Polyketide cyclase/dehydrase</fullName>
    </submittedName>
</protein>
<dbReference type="InterPro" id="IPR023393">
    <property type="entry name" value="START-like_dom_sf"/>
</dbReference>
<keyword evidence="2" id="KW-1185">Reference proteome</keyword>
<evidence type="ECO:0000313" key="1">
    <source>
        <dbReference type="EMBL" id="ADP82241.1"/>
    </source>
</evidence>
<evidence type="ECO:0000313" key="2">
    <source>
        <dbReference type="Proteomes" id="UP000002484"/>
    </source>
</evidence>
<dbReference type="InParanoid" id="E3JAP9"/>
<dbReference type="OrthoDB" id="9810827at2"/>
<proteinExistence type="predicted"/>
<dbReference type="eggNOG" id="COG3427">
    <property type="taxonomic scope" value="Bacteria"/>
</dbReference>
<dbReference type="Proteomes" id="UP000002484">
    <property type="component" value="Chromosome"/>
</dbReference>
<dbReference type="InterPro" id="IPR019587">
    <property type="entry name" value="Polyketide_cyclase/dehydratase"/>
</dbReference>
<dbReference type="Gene3D" id="3.30.530.20">
    <property type="match status" value="1"/>
</dbReference>
<sequence>MASISATKVYAAPVDKVWTTLTDLSRMPDWNTSHLAFPEAPPAVLEPSMKFTQKISNMGMPSEVRWTIVKVEAPNLLEFKGQGPMNVTVKMRYEVEAVDGGTQVTIANEFTGAMVRMAGKRLTQSGQADLEASLVKFAEVVE</sequence>
<dbReference type="STRING" id="298654.FraEuI1c_4242"/>
<dbReference type="SUPFAM" id="SSF55961">
    <property type="entry name" value="Bet v1-like"/>
    <property type="match status" value="1"/>
</dbReference>
<organism evidence="1 2">
    <name type="scientific">Pseudofrankia inefficax (strain DSM 45817 / CECT 9037 / DDB 130130 / EuI1c)</name>
    <name type="common">Frankia inefficax</name>
    <dbReference type="NCBI Taxonomy" id="298654"/>
    <lineage>
        <taxon>Bacteria</taxon>
        <taxon>Bacillati</taxon>
        <taxon>Actinomycetota</taxon>
        <taxon>Actinomycetes</taxon>
        <taxon>Frankiales</taxon>
        <taxon>Frankiaceae</taxon>
        <taxon>Pseudofrankia</taxon>
    </lineage>
</organism>
<dbReference type="Pfam" id="PF10604">
    <property type="entry name" value="Polyketide_cyc2"/>
    <property type="match status" value="1"/>
</dbReference>